<feature type="compositionally biased region" description="Low complexity" evidence="6">
    <location>
        <begin position="281"/>
        <end position="296"/>
    </location>
</feature>
<evidence type="ECO:0000256" key="1">
    <source>
        <dbReference type="ARBA" id="ARBA00003594"/>
    </source>
</evidence>
<dbReference type="InterPro" id="IPR024758">
    <property type="entry name" value="Inp1"/>
</dbReference>
<feature type="compositionally biased region" description="Polar residues" evidence="6">
    <location>
        <begin position="328"/>
        <end position="338"/>
    </location>
</feature>
<feature type="compositionally biased region" description="Low complexity" evidence="6">
    <location>
        <begin position="683"/>
        <end position="699"/>
    </location>
</feature>
<evidence type="ECO:0000313" key="7">
    <source>
        <dbReference type="EMBL" id="KAL1899136.1"/>
    </source>
</evidence>
<feature type="region of interest" description="Disordered" evidence="6">
    <location>
        <begin position="611"/>
        <end position="725"/>
    </location>
</feature>
<sequence length="725" mass="78938">MGRGAGHDAAAPGPPRRSYTAPRLAQHTRSTSTSSHLQNQGVDAEAVKAAAAAAAMAAAAAAAEFGTSPTHSDVSSVTGSHLSTTTATAKDEAVETLYSHPAAKILSFTAGARNLDNIGSAHSRNAARSRRSLTMTAEDEIAPGTLPWRSQFDRTIAVGALSIYRAPGSVAFLSCGSALQPILPKSQCWCIDEESSKFILQIRRPQYWRIEVPVGDGGENDERARRLREVLDHILQFEKTPCPFKRTFTVELPEQPSTPLKKKPWTPVKRPETEGSGSGTGSKSQQKQRRSQSPSSLQERDEEYDDDDEGSVLSSVVSSVAPPRQKLQRSQTEQSGSERPTEFTRKEWAAMLESQKKNAAEGVDEFGRRLVPALVAEHEQRINDLKASEIEVSKMGSPWHNTGGTFSPTNGQGSGTQRDRALSLTSDISTTQKTAWPSIDGRWMEEIDQSTTTDSNSPFNSLRSWLSSAASLPSTTGSAADPSGVPPSLSSLYEDARRKFNNGIGTLEQLQQQQEMQQPRLRHRATTSSISVSNHANLPPAVNIIAPSHLRNLHSSGRATTRLEAMRRIPGSIIYRVFEILLAPPSYLLAMMLKIAARILKGEWRGSAMGKNTDTGENISAQWDYTDVDDPLGRSTELTRPDHDVGRLNRYTEADNEVYTDAEDNDDDDDENDDGDETARCFSTSPSLKRSSSSASKAGSDSDDTDTLSDTGGDPIVWTRRWALD</sequence>
<feature type="region of interest" description="Disordered" evidence="6">
    <location>
        <begin position="248"/>
        <end position="343"/>
    </location>
</feature>
<feature type="region of interest" description="Disordered" evidence="6">
    <location>
        <begin position="1"/>
        <end position="41"/>
    </location>
</feature>
<comment type="subcellular location">
    <subcellularLocation>
        <location evidence="2">Peroxisome membrane</location>
        <topology evidence="2">Peripheral membrane protein</topology>
    </subcellularLocation>
</comment>
<proteinExistence type="inferred from homology"/>
<evidence type="ECO:0000313" key="8">
    <source>
        <dbReference type="Proteomes" id="UP001583186"/>
    </source>
</evidence>
<evidence type="ECO:0000256" key="6">
    <source>
        <dbReference type="SAM" id="MobiDB-lite"/>
    </source>
</evidence>
<feature type="compositionally biased region" description="Polar residues" evidence="6">
    <location>
        <begin position="611"/>
        <end position="623"/>
    </location>
</feature>
<evidence type="ECO:0000256" key="3">
    <source>
        <dbReference type="ARBA" id="ARBA00010707"/>
    </source>
</evidence>
<dbReference type="Proteomes" id="UP001583186">
    <property type="component" value="Unassembled WGS sequence"/>
</dbReference>
<accession>A0ABR3ZEN0</accession>
<feature type="compositionally biased region" description="Acidic residues" evidence="6">
    <location>
        <begin position="300"/>
        <end position="310"/>
    </location>
</feature>
<feature type="compositionally biased region" description="Low complexity" evidence="6">
    <location>
        <begin position="311"/>
        <end position="320"/>
    </location>
</feature>
<keyword evidence="8" id="KW-1185">Reference proteome</keyword>
<gene>
    <name evidence="7" type="ORF">Sste5346_003058</name>
</gene>
<organism evidence="7 8">
    <name type="scientific">Sporothrix stenoceras</name>
    <dbReference type="NCBI Taxonomy" id="5173"/>
    <lineage>
        <taxon>Eukaryota</taxon>
        <taxon>Fungi</taxon>
        <taxon>Dikarya</taxon>
        <taxon>Ascomycota</taxon>
        <taxon>Pezizomycotina</taxon>
        <taxon>Sordariomycetes</taxon>
        <taxon>Sordariomycetidae</taxon>
        <taxon>Ophiostomatales</taxon>
        <taxon>Ophiostomataceae</taxon>
        <taxon>Sporothrix</taxon>
    </lineage>
</organism>
<keyword evidence="5" id="KW-0472">Membrane</keyword>
<feature type="compositionally biased region" description="Basic and acidic residues" evidence="6">
    <location>
        <begin position="637"/>
        <end position="653"/>
    </location>
</feature>
<dbReference type="Pfam" id="PF12634">
    <property type="entry name" value="Inp1"/>
    <property type="match status" value="1"/>
</dbReference>
<reference evidence="7 8" key="1">
    <citation type="journal article" date="2024" name="IMA Fungus">
        <title>IMA Genome - F19 : A genome assembly and annotation guide to empower mycologists, including annotated draft genome sequences of Ceratocystis pirilliformis, Diaporthe australafricana, Fusarium ophioides, Paecilomyces lecythidis, and Sporothrix stenoceras.</title>
        <authorList>
            <person name="Aylward J."/>
            <person name="Wilson A.M."/>
            <person name="Visagie C.M."/>
            <person name="Spraker J."/>
            <person name="Barnes I."/>
            <person name="Buitendag C."/>
            <person name="Ceriani C."/>
            <person name="Del Mar Angel L."/>
            <person name="du Plessis D."/>
            <person name="Fuchs T."/>
            <person name="Gasser K."/>
            <person name="Kramer D."/>
            <person name="Li W."/>
            <person name="Munsamy K."/>
            <person name="Piso A."/>
            <person name="Price J.L."/>
            <person name="Sonnekus B."/>
            <person name="Thomas C."/>
            <person name="van der Nest A."/>
            <person name="van Dijk A."/>
            <person name="van Heerden A."/>
            <person name="van Vuuren N."/>
            <person name="Yilmaz N."/>
            <person name="Duong T.A."/>
            <person name="van der Merwe N.A."/>
            <person name="Wingfield M.J."/>
            <person name="Wingfield B.D."/>
        </authorList>
    </citation>
    <scope>NUCLEOTIDE SEQUENCE [LARGE SCALE GENOMIC DNA]</scope>
    <source>
        <strain evidence="7 8">CMW 5346</strain>
    </source>
</reference>
<feature type="compositionally biased region" description="Polar residues" evidence="6">
    <location>
        <begin position="399"/>
        <end position="411"/>
    </location>
</feature>
<comment type="caution">
    <text evidence="7">The sequence shown here is derived from an EMBL/GenBank/DDBJ whole genome shotgun (WGS) entry which is preliminary data.</text>
</comment>
<feature type="compositionally biased region" description="Acidic residues" evidence="6">
    <location>
        <begin position="654"/>
        <end position="676"/>
    </location>
</feature>
<evidence type="ECO:0000256" key="2">
    <source>
        <dbReference type="ARBA" id="ARBA00004421"/>
    </source>
</evidence>
<protein>
    <recommendedName>
        <fullName evidence="4">Inheritance of peroxisomes protein 1</fullName>
    </recommendedName>
</protein>
<evidence type="ECO:0000256" key="5">
    <source>
        <dbReference type="ARBA" id="ARBA00023136"/>
    </source>
</evidence>
<evidence type="ECO:0000256" key="4">
    <source>
        <dbReference type="ARBA" id="ARBA00021397"/>
    </source>
</evidence>
<feature type="compositionally biased region" description="Polar residues" evidence="6">
    <location>
        <begin position="27"/>
        <end position="41"/>
    </location>
</feature>
<feature type="region of interest" description="Disordered" evidence="6">
    <location>
        <begin position="396"/>
        <end position="418"/>
    </location>
</feature>
<comment type="similarity">
    <text evidence="3">Belongs to the INP1 family.</text>
</comment>
<dbReference type="EMBL" id="JAWCUI010000013">
    <property type="protein sequence ID" value="KAL1899136.1"/>
    <property type="molecule type" value="Genomic_DNA"/>
</dbReference>
<comment type="function">
    <text evidence="1">Required for peroxisome inheritance.</text>
</comment>
<name>A0ABR3ZEN0_9PEZI</name>